<organism evidence="1 2">
    <name type="scientific">Cochliobolus carbonum (strain 26-R-13)</name>
    <name type="common">Maize leaf spot fungus</name>
    <name type="synonym">Bipolaris zeicola</name>
    <dbReference type="NCBI Taxonomy" id="930089"/>
    <lineage>
        <taxon>Eukaryota</taxon>
        <taxon>Fungi</taxon>
        <taxon>Dikarya</taxon>
        <taxon>Ascomycota</taxon>
        <taxon>Pezizomycotina</taxon>
        <taxon>Dothideomycetes</taxon>
        <taxon>Pleosporomycetidae</taxon>
        <taxon>Pleosporales</taxon>
        <taxon>Pleosporineae</taxon>
        <taxon>Pleosporaceae</taxon>
        <taxon>Bipolaris</taxon>
    </lineage>
</organism>
<dbReference type="OrthoDB" id="3772513at2759"/>
<dbReference type="HOGENOM" id="CLU_785653_0_0_1"/>
<dbReference type="RefSeq" id="XP_007717414.1">
    <property type="nucleotide sequence ID" value="XM_007719224.1"/>
</dbReference>
<proteinExistence type="predicted"/>
<dbReference type="KEGG" id="bze:COCCADRAFT_41170"/>
<keyword evidence="2" id="KW-1185">Reference proteome</keyword>
<evidence type="ECO:0000313" key="2">
    <source>
        <dbReference type="Proteomes" id="UP000053841"/>
    </source>
</evidence>
<dbReference type="GeneID" id="19149417"/>
<dbReference type="eggNOG" id="ENOG502T5RE">
    <property type="taxonomic scope" value="Eukaryota"/>
</dbReference>
<name>W6XRR0_COCC2</name>
<dbReference type="Proteomes" id="UP000053841">
    <property type="component" value="Unassembled WGS sequence"/>
</dbReference>
<evidence type="ECO:0000313" key="1">
    <source>
        <dbReference type="EMBL" id="EUC28293.1"/>
    </source>
</evidence>
<dbReference type="AlphaFoldDB" id="W6XRR0"/>
<reference evidence="1 2" key="1">
    <citation type="journal article" date="2013" name="PLoS Genet.">
        <title>Comparative genome structure, secondary metabolite, and effector coding capacity across Cochliobolus pathogens.</title>
        <authorList>
            <person name="Condon B.J."/>
            <person name="Leng Y."/>
            <person name="Wu D."/>
            <person name="Bushley K.E."/>
            <person name="Ohm R.A."/>
            <person name="Otillar R."/>
            <person name="Martin J."/>
            <person name="Schackwitz W."/>
            <person name="Grimwood J."/>
            <person name="MohdZainudin N."/>
            <person name="Xue C."/>
            <person name="Wang R."/>
            <person name="Manning V.A."/>
            <person name="Dhillon B."/>
            <person name="Tu Z.J."/>
            <person name="Steffenson B.J."/>
            <person name="Salamov A."/>
            <person name="Sun H."/>
            <person name="Lowry S."/>
            <person name="LaButti K."/>
            <person name="Han J."/>
            <person name="Copeland A."/>
            <person name="Lindquist E."/>
            <person name="Barry K."/>
            <person name="Schmutz J."/>
            <person name="Baker S.E."/>
            <person name="Ciuffetti L.M."/>
            <person name="Grigoriev I.V."/>
            <person name="Zhong S."/>
            <person name="Turgeon B.G."/>
        </authorList>
    </citation>
    <scope>NUCLEOTIDE SEQUENCE [LARGE SCALE GENOMIC DNA]</scope>
    <source>
        <strain evidence="1 2">26-R-13</strain>
    </source>
</reference>
<dbReference type="EMBL" id="KI964826">
    <property type="protein sequence ID" value="EUC28293.1"/>
    <property type="molecule type" value="Genomic_DNA"/>
</dbReference>
<gene>
    <name evidence="1" type="ORF">COCCADRAFT_41170</name>
</gene>
<sequence>MEVEGNPSYKAFVISPPQENQDTPQFFSDLLIEALYLYVPVPFHTTHTLIICVSIIPFSIPSHHGQVFYHAEASYAQCCEGLDRNSFMPTIISTAQKTYAMYMPYHPWNFEMAGEIYSQGYDSNFDSKQHFFVDEFVGSVLGTPPAEPPVDCSMQDAESHSVMQTKPLDNHECPITKVADEFLNSFCNTESYILATEFKKNGVQMNFLLTVIKINARMREAGFEGTSRSLKTLRDETIFINRLVASIEMSHGIGVASLVFYHIFGASNYRLIRLMNRYGGAKKLLAIRRICENLQVSRLVANPLPILRIHDLIGEHMPDLPYVPCSLDRCILLTVGSNKVINAAVGYLDVHTSLAVEQDLDFPGFDPQLGFLQL</sequence>
<accession>W6XRR0</accession>
<protein>
    <submittedName>
        <fullName evidence="1">Uncharacterized protein</fullName>
    </submittedName>
</protein>